<proteinExistence type="predicted"/>
<keyword evidence="5" id="KW-0449">Lipoprotein</keyword>
<dbReference type="Proteomes" id="UP000277294">
    <property type="component" value="Unassembled WGS sequence"/>
</dbReference>
<evidence type="ECO:0000256" key="2">
    <source>
        <dbReference type="ARBA" id="ARBA00022475"/>
    </source>
</evidence>
<keyword evidence="8" id="KW-1185">Reference proteome</keyword>
<sequence>MRIKILLFGSPGYGSFNECGMAGIDMARRICPGIEPVWIESAGPALRTARLIDLCHRGADLVIAYGTPGDYPVAVAAPRFPHVQFVVVQGSYVAENAAVYAVRQEHSAFLAGVLAAAETRTGGLGHLAGVKSEPALRARAAYVDGAKRHAPGVGMMTSFCGSQDDPEVAFDTCEAMHRRGVDIFFATLDGGREGATYACRKFRMRQIGAVLDWTAEDPGVFPASAIANAGRCIVAAVEDYAGGRLRLDHSLWFGAESPEYVRLAMSPGVGHAARVAVEEWTQALARGEVALPQTYAGREFELSGLINRI</sequence>
<evidence type="ECO:0000256" key="4">
    <source>
        <dbReference type="ARBA" id="ARBA00023136"/>
    </source>
</evidence>
<evidence type="ECO:0000259" key="6">
    <source>
        <dbReference type="Pfam" id="PF02608"/>
    </source>
</evidence>
<evidence type="ECO:0000256" key="5">
    <source>
        <dbReference type="ARBA" id="ARBA00023288"/>
    </source>
</evidence>
<protein>
    <submittedName>
        <fullName evidence="7">Purine-binding protein</fullName>
    </submittedName>
</protein>
<keyword evidence="4" id="KW-0472">Membrane</keyword>
<dbReference type="PANTHER" id="PTHR34296:SF2">
    <property type="entry name" value="ABC TRANSPORTER GUANOSINE-BINDING PROTEIN NUPN"/>
    <property type="match status" value="1"/>
</dbReference>
<name>A0A3P4B296_9BURK</name>
<dbReference type="InterPro" id="IPR050957">
    <property type="entry name" value="BMP_lipoprotein"/>
</dbReference>
<keyword evidence="3" id="KW-0732">Signal</keyword>
<dbReference type="OrthoDB" id="9784230at2"/>
<dbReference type="EMBL" id="UWPJ01000015">
    <property type="protein sequence ID" value="VCU69686.1"/>
    <property type="molecule type" value="Genomic_DNA"/>
</dbReference>
<evidence type="ECO:0000256" key="1">
    <source>
        <dbReference type="ARBA" id="ARBA00004236"/>
    </source>
</evidence>
<dbReference type="GO" id="GO:0005886">
    <property type="term" value="C:plasma membrane"/>
    <property type="evidence" value="ECO:0007669"/>
    <property type="project" value="UniProtKB-SubCell"/>
</dbReference>
<evidence type="ECO:0000256" key="3">
    <source>
        <dbReference type="ARBA" id="ARBA00022729"/>
    </source>
</evidence>
<comment type="subcellular location">
    <subcellularLocation>
        <location evidence="1">Cell membrane</location>
    </subcellularLocation>
</comment>
<keyword evidence="2" id="KW-1003">Cell membrane</keyword>
<feature type="domain" description="ABC transporter substrate-binding protein PnrA-like" evidence="6">
    <location>
        <begin position="15"/>
        <end position="256"/>
    </location>
</feature>
<evidence type="ECO:0000313" key="8">
    <source>
        <dbReference type="Proteomes" id="UP000277294"/>
    </source>
</evidence>
<dbReference type="PANTHER" id="PTHR34296">
    <property type="entry name" value="TRANSCRIPTIONAL ACTIVATOR PROTEIN MED"/>
    <property type="match status" value="1"/>
</dbReference>
<evidence type="ECO:0000313" key="7">
    <source>
        <dbReference type="EMBL" id="VCU69686.1"/>
    </source>
</evidence>
<dbReference type="RefSeq" id="WP_124079197.1">
    <property type="nucleotide sequence ID" value="NZ_UWPJ01000015.1"/>
</dbReference>
<gene>
    <name evidence="7" type="ORF">PIGHUM_01749</name>
</gene>
<dbReference type="Gene3D" id="3.40.50.2300">
    <property type="match status" value="2"/>
</dbReference>
<accession>A0A3P4B296</accession>
<dbReference type="Pfam" id="PF02608">
    <property type="entry name" value="Bmp"/>
    <property type="match status" value="1"/>
</dbReference>
<dbReference type="InterPro" id="IPR003760">
    <property type="entry name" value="PnrA-like"/>
</dbReference>
<dbReference type="AlphaFoldDB" id="A0A3P4B296"/>
<organism evidence="7 8">
    <name type="scientific">Pigmentiphaga humi</name>
    <dbReference type="NCBI Taxonomy" id="2478468"/>
    <lineage>
        <taxon>Bacteria</taxon>
        <taxon>Pseudomonadati</taxon>
        <taxon>Pseudomonadota</taxon>
        <taxon>Betaproteobacteria</taxon>
        <taxon>Burkholderiales</taxon>
        <taxon>Alcaligenaceae</taxon>
        <taxon>Pigmentiphaga</taxon>
    </lineage>
</organism>
<reference evidence="7 8" key="1">
    <citation type="submission" date="2018-10" db="EMBL/GenBank/DDBJ databases">
        <authorList>
            <person name="Criscuolo A."/>
        </authorList>
    </citation>
    <scope>NUCLEOTIDE SEQUENCE [LARGE SCALE GENOMIC DNA]</scope>
    <source>
        <strain evidence="7">DnA1</strain>
    </source>
</reference>